<evidence type="ECO:0000313" key="1">
    <source>
        <dbReference type="EMBL" id="RDJ13980.1"/>
    </source>
</evidence>
<organism evidence="1 2">
    <name type="scientific">Rhizobium grahamii</name>
    <dbReference type="NCBI Taxonomy" id="1120045"/>
    <lineage>
        <taxon>Bacteria</taxon>
        <taxon>Pseudomonadati</taxon>
        <taxon>Pseudomonadota</taxon>
        <taxon>Alphaproteobacteria</taxon>
        <taxon>Hyphomicrobiales</taxon>
        <taxon>Rhizobiaceae</taxon>
        <taxon>Rhizobium/Agrobacterium group</taxon>
        <taxon>Rhizobium</taxon>
    </lineage>
</organism>
<gene>
    <name evidence="1" type="ORF">B5K06_08135</name>
</gene>
<evidence type="ECO:0000313" key="2">
    <source>
        <dbReference type="Proteomes" id="UP000254939"/>
    </source>
</evidence>
<accession>A0A370KTJ3</accession>
<comment type="caution">
    <text evidence="1">The sequence shown here is derived from an EMBL/GenBank/DDBJ whole genome shotgun (WGS) entry which is preliminary data.</text>
</comment>
<dbReference type="AlphaFoldDB" id="A0A370KTJ3"/>
<sequence length="67" mass="7228">MYGNIGPKRRLDFTVIGPAVNLASRLESLTRDLRRPVLLSGDFIAAAHCVSGPIAWASQCKSIRCAS</sequence>
<proteinExistence type="predicted"/>
<dbReference type="EMBL" id="NAAC01000007">
    <property type="protein sequence ID" value="RDJ13980.1"/>
    <property type="molecule type" value="Genomic_DNA"/>
</dbReference>
<reference evidence="1 2" key="1">
    <citation type="submission" date="2017-03" db="EMBL/GenBank/DDBJ databases">
        <title>Genome analysis of Rhizobial strains effectives or ineffectives for nitrogen fixation isolated from bean seeds.</title>
        <authorList>
            <person name="Peralta H."/>
            <person name="Aguilar-Vera A."/>
            <person name="Mora Y."/>
            <person name="Vargas-Lagunas C."/>
            <person name="Girard L."/>
            <person name="Mora J."/>
        </authorList>
    </citation>
    <scope>NUCLEOTIDE SEQUENCE [LARGE SCALE GENOMIC DNA]</scope>
    <source>
        <strain evidence="1 2">CCGM3</strain>
    </source>
</reference>
<dbReference type="SUPFAM" id="SSF55073">
    <property type="entry name" value="Nucleotide cyclase"/>
    <property type="match status" value="1"/>
</dbReference>
<dbReference type="Proteomes" id="UP000254939">
    <property type="component" value="Unassembled WGS sequence"/>
</dbReference>
<dbReference type="InterPro" id="IPR029787">
    <property type="entry name" value="Nucleotide_cyclase"/>
</dbReference>
<dbReference type="Gene3D" id="3.30.70.1230">
    <property type="entry name" value="Nucleotide cyclase"/>
    <property type="match status" value="1"/>
</dbReference>
<protein>
    <submittedName>
        <fullName evidence="1">Uncharacterized protein</fullName>
    </submittedName>
</protein>
<name>A0A370KTJ3_9HYPH</name>
<dbReference type="OrthoDB" id="4565346at2"/>